<evidence type="ECO:0000313" key="6">
    <source>
        <dbReference type="Ensembl" id="ENSXMAP00000031456.1"/>
    </source>
</evidence>
<reference evidence="6" key="3">
    <citation type="submission" date="2025-08" db="UniProtKB">
        <authorList>
            <consortium name="Ensembl"/>
        </authorList>
    </citation>
    <scope>IDENTIFICATION</scope>
    <source>
        <strain evidence="6">JP 163 A</strain>
    </source>
</reference>
<feature type="region of interest" description="Disordered" evidence="3">
    <location>
        <begin position="100"/>
        <end position="144"/>
    </location>
</feature>
<evidence type="ECO:0000256" key="3">
    <source>
        <dbReference type="SAM" id="MobiDB-lite"/>
    </source>
</evidence>
<keyword evidence="2" id="KW-0597">Phosphoprotein</keyword>
<evidence type="ECO:0000313" key="7">
    <source>
        <dbReference type="Proteomes" id="UP000002852"/>
    </source>
</evidence>
<keyword evidence="7" id="KW-1185">Reference proteome</keyword>
<dbReference type="OMA" id="DEFVPCS"/>
<feature type="compositionally biased region" description="Basic and acidic residues" evidence="3">
    <location>
        <begin position="102"/>
        <end position="112"/>
    </location>
</feature>
<dbReference type="Proteomes" id="UP000002852">
    <property type="component" value="Unassembled WGS sequence"/>
</dbReference>
<dbReference type="Ensembl" id="ENSXMAT00000036706.1">
    <property type="protein sequence ID" value="ENSXMAP00000031456.1"/>
    <property type="gene ID" value="ENSXMAG00000023166.1"/>
</dbReference>
<evidence type="ECO:0000256" key="2">
    <source>
        <dbReference type="ARBA" id="ARBA00022553"/>
    </source>
</evidence>
<dbReference type="PANTHER" id="PTHR21669:SF12">
    <property type="entry name" value="UBINUCLEIN-1"/>
    <property type="match status" value="1"/>
</dbReference>
<dbReference type="GO" id="GO:0005634">
    <property type="term" value="C:nucleus"/>
    <property type="evidence" value="ECO:0007669"/>
    <property type="project" value="TreeGrafter"/>
</dbReference>
<dbReference type="GO" id="GO:0006325">
    <property type="term" value="P:chromatin organization"/>
    <property type="evidence" value="ECO:0007669"/>
    <property type="project" value="TreeGrafter"/>
</dbReference>
<dbReference type="AlphaFoldDB" id="A0A3B5QL39"/>
<dbReference type="Pfam" id="PF14075">
    <property type="entry name" value="UBN_AB"/>
    <property type="match status" value="1"/>
</dbReference>
<protein>
    <submittedName>
        <fullName evidence="6">Ubinuclein 1</fullName>
    </submittedName>
</protein>
<dbReference type="Pfam" id="PF08729">
    <property type="entry name" value="HUN"/>
    <property type="match status" value="1"/>
</dbReference>
<evidence type="ECO:0000259" key="5">
    <source>
        <dbReference type="Pfam" id="PF14075"/>
    </source>
</evidence>
<comment type="similarity">
    <text evidence="1">Belongs to the ubinuclein family.</text>
</comment>
<proteinExistence type="inferred from homology"/>
<name>A0A3B5QL39_XIPMA</name>
<reference evidence="6" key="4">
    <citation type="submission" date="2025-09" db="UniProtKB">
        <authorList>
            <consortium name="Ensembl"/>
        </authorList>
    </citation>
    <scope>IDENTIFICATION</scope>
    <source>
        <strain evidence="6">JP 163 A</strain>
    </source>
</reference>
<reference evidence="7" key="1">
    <citation type="submission" date="2012-01" db="EMBL/GenBank/DDBJ databases">
        <authorList>
            <person name="Walter R."/>
            <person name="Schartl M."/>
            <person name="Warren W."/>
        </authorList>
    </citation>
    <scope>NUCLEOTIDE SEQUENCE [LARGE SCALE GENOMIC DNA]</scope>
    <source>
        <strain evidence="7">JP 163 A</strain>
    </source>
</reference>
<reference evidence="7" key="2">
    <citation type="journal article" date="2013" name="Nat. Genet.">
        <title>The genome of the platyfish, Xiphophorus maculatus, provides insights into evolutionary adaptation and several complex traits.</title>
        <authorList>
            <person name="Schartl M."/>
            <person name="Walter R.B."/>
            <person name="Shen Y."/>
            <person name="Garcia T."/>
            <person name="Catchen J."/>
            <person name="Amores A."/>
            <person name="Braasch I."/>
            <person name="Chalopin D."/>
            <person name="Volff J.N."/>
            <person name="Lesch K.P."/>
            <person name="Bisazza A."/>
            <person name="Minx P."/>
            <person name="Hillier L."/>
            <person name="Wilson R.K."/>
            <person name="Fuerstenberg S."/>
            <person name="Boore J."/>
            <person name="Searle S."/>
            <person name="Postlethwait J.H."/>
            <person name="Warren W.C."/>
        </authorList>
    </citation>
    <scope>NUCLEOTIDE SEQUENCE [LARGE SCALE GENOMIC DNA]</scope>
    <source>
        <strain evidence="7">JP 163 A</strain>
    </source>
</reference>
<accession>A0A3B5QL39</accession>
<dbReference type="STRING" id="8083.ENSXMAP00000031456"/>
<feature type="compositionally biased region" description="Low complexity" evidence="3">
    <location>
        <begin position="130"/>
        <end position="140"/>
    </location>
</feature>
<feature type="domain" description="Ubinuclein middle" evidence="5">
    <location>
        <begin position="238"/>
        <end position="281"/>
    </location>
</feature>
<dbReference type="GeneTree" id="ENSGT00940000158857"/>
<dbReference type="InterPro" id="IPR026947">
    <property type="entry name" value="UBN_middle_dom"/>
</dbReference>
<dbReference type="PANTHER" id="PTHR21669">
    <property type="entry name" value="CAPZ-INTERACTING PROTEIN AND RELATED PROTEINS"/>
    <property type="match status" value="1"/>
</dbReference>
<organism evidence="6 7">
    <name type="scientific">Xiphophorus maculatus</name>
    <name type="common">Southern platyfish</name>
    <name type="synonym">Platypoecilus maculatus</name>
    <dbReference type="NCBI Taxonomy" id="8083"/>
    <lineage>
        <taxon>Eukaryota</taxon>
        <taxon>Metazoa</taxon>
        <taxon>Chordata</taxon>
        <taxon>Craniata</taxon>
        <taxon>Vertebrata</taxon>
        <taxon>Euteleostomi</taxon>
        <taxon>Actinopterygii</taxon>
        <taxon>Neopterygii</taxon>
        <taxon>Teleostei</taxon>
        <taxon>Neoteleostei</taxon>
        <taxon>Acanthomorphata</taxon>
        <taxon>Ovalentaria</taxon>
        <taxon>Atherinomorphae</taxon>
        <taxon>Cyprinodontiformes</taxon>
        <taxon>Poeciliidae</taxon>
        <taxon>Poeciliinae</taxon>
        <taxon>Xiphophorus</taxon>
    </lineage>
</organism>
<feature type="domain" description="Hpc2-related" evidence="4">
    <location>
        <begin position="2"/>
        <end position="39"/>
    </location>
</feature>
<dbReference type="InParanoid" id="A0A3B5QL39"/>
<dbReference type="InterPro" id="IPR014840">
    <property type="entry name" value="HRD"/>
</dbReference>
<evidence type="ECO:0000259" key="4">
    <source>
        <dbReference type="Pfam" id="PF08729"/>
    </source>
</evidence>
<sequence>IGYGYDDEDSFIDNSEAYDEFVPSTLTTKFGGFYVNSGILHFRQATDTDDSTDEGIFQPTKVRAVGFNVFFLFLNCSFPSSRKLKKKKKAKTLSVTSMLKKFQREKERERQKQGKTRQTTTTAAAVMEPATTASMSTADAAGGGSSGLTDPLLSLIGSTNDNALIQAASTVDFDIDLDSLLEVSEEPLSPKSLPQTAAEAQLDIKSDDQIQQNVQSEGESQFLTTKTSLLPTPRSEQLQLQLQCQEQSSQLRSKVYKHLSSFMPCSKDTLLKRVKKLLITHEVSVF</sequence>
<evidence type="ECO:0000256" key="1">
    <source>
        <dbReference type="ARBA" id="ARBA00009911"/>
    </source>
</evidence>